<gene>
    <name evidence="1" type="ORF">QAD02_014982</name>
</gene>
<keyword evidence="2" id="KW-1185">Reference proteome</keyword>
<sequence>MDENQNVDLPLGIRQELDSNHRTYKTCCMCRNTSVQTPEKIFVTVPKAKRKLWFGQFGKPEKEKCKSKYCCQVHFNLPNDLQNYDTWLKYGGRKNLRDDVVPYIESDVNTSQILSPAEVLDVNFPLTEEYSSKGLERELHLKMMKEGISGKYTKLIIEEDPLTFIGVHKQSMFVLNLLHEVSSISIRDTYLVLKQMRTNLSFTVLGYRYHDVRSIIYCFETEIEKPSNSVHQALTWSDYKGCNTKTYLINILGDGLITYISKGAPGRCNDMAIVLNCGYLDKLTPNSRVLADRGLKEQIARLRIHVERAINRIRSFQILGIHSRVDNHLVPHVD</sequence>
<organism evidence="1 2">
    <name type="scientific">Eretmocerus hayati</name>
    <dbReference type="NCBI Taxonomy" id="131215"/>
    <lineage>
        <taxon>Eukaryota</taxon>
        <taxon>Metazoa</taxon>
        <taxon>Ecdysozoa</taxon>
        <taxon>Arthropoda</taxon>
        <taxon>Hexapoda</taxon>
        <taxon>Insecta</taxon>
        <taxon>Pterygota</taxon>
        <taxon>Neoptera</taxon>
        <taxon>Endopterygota</taxon>
        <taxon>Hymenoptera</taxon>
        <taxon>Apocrita</taxon>
        <taxon>Proctotrupomorpha</taxon>
        <taxon>Chalcidoidea</taxon>
        <taxon>Aphelinidae</taxon>
        <taxon>Aphelininae</taxon>
        <taxon>Eretmocerus</taxon>
    </lineage>
</organism>
<dbReference type="EMBL" id="CM056742">
    <property type="protein sequence ID" value="KAJ8679195.1"/>
    <property type="molecule type" value="Genomic_DNA"/>
</dbReference>
<evidence type="ECO:0000313" key="1">
    <source>
        <dbReference type="EMBL" id="KAJ8679195.1"/>
    </source>
</evidence>
<proteinExistence type="predicted"/>
<protein>
    <submittedName>
        <fullName evidence="1">Uncharacterized protein</fullName>
    </submittedName>
</protein>
<name>A0ACC2P6H4_9HYME</name>
<accession>A0ACC2P6H4</accession>
<evidence type="ECO:0000313" key="2">
    <source>
        <dbReference type="Proteomes" id="UP001239111"/>
    </source>
</evidence>
<dbReference type="Proteomes" id="UP001239111">
    <property type="component" value="Chromosome 2"/>
</dbReference>
<comment type="caution">
    <text evidence="1">The sequence shown here is derived from an EMBL/GenBank/DDBJ whole genome shotgun (WGS) entry which is preliminary data.</text>
</comment>
<reference evidence="1" key="1">
    <citation type="submission" date="2023-04" db="EMBL/GenBank/DDBJ databases">
        <title>A chromosome-level genome assembly of the parasitoid wasp Eretmocerus hayati.</title>
        <authorList>
            <person name="Zhong Y."/>
            <person name="Liu S."/>
            <person name="Liu Y."/>
        </authorList>
    </citation>
    <scope>NUCLEOTIDE SEQUENCE</scope>
    <source>
        <strain evidence="1">ZJU_SS_LIU_2023</strain>
    </source>
</reference>